<evidence type="ECO:0000256" key="2">
    <source>
        <dbReference type="ARBA" id="ARBA00022840"/>
    </source>
</evidence>
<dbReference type="GO" id="GO:0009190">
    <property type="term" value="P:cyclic nucleotide biosynthetic process"/>
    <property type="evidence" value="ECO:0007669"/>
    <property type="project" value="InterPro"/>
</dbReference>
<organism evidence="4 5">
    <name type="scientific">Stenotrophobium rhamnosiphilum</name>
    <dbReference type="NCBI Taxonomy" id="2029166"/>
    <lineage>
        <taxon>Bacteria</taxon>
        <taxon>Pseudomonadati</taxon>
        <taxon>Pseudomonadota</taxon>
        <taxon>Gammaproteobacteria</taxon>
        <taxon>Nevskiales</taxon>
        <taxon>Nevskiaceae</taxon>
        <taxon>Stenotrophobium</taxon>
    </lineage>
</organism>
<dbReference type="GO" id="GO:0035556">
    <property type="term" value="P:intracellular signal transduction"/>
    <property type="evidence" value="ECO:0007669"/>
    <property type="project" value="InterPro"/>
</dbReference>
<evidence type="ECO:0000313" key="5">
    <source>
        <dbReference type="Proteomes" id="UP000244248"/>
    </source>
</evidence>
<feature type="domain" description="Guanylate cyclase" evidence="3">
    <location>
        <begin position="63"/>
        <end position="195"/>
    </location>
</feature>
<comment type="caution">
    <text evidence="4">The sequence shown here is derived from an EMBL/GenBank/DDBJ whole genome shotgun (WGS) entry which is preliminary data.</text>
</comment>
<reference evidence="4 5" key="1">
    <citation type="submission" date="2018-04" db="EMBL/GenBank/DDBJ databases">
        <title>Novel species isolated from glacier.</title>
        <authorList>
            <person name="Liu Q."/>
            <person name="Xin Y.-H."/>
        </authorList>
    </citation>
    <scope>NUCLEOTIDE SEQUENCE [LARGE SCALE GENOMIC DNA]</scope>
    <source>
        <strain evidence="4 5">GT1R17</strain>
    </source>
</reference>
<dbReference type="SUPFAM" id="SSF48452">
    <property type="entry name" value="TPR-like"/>
    <property type="match status" value="1"/>
</dbReference>
<dbReference type="OrthoDB" id="9816555at2"/>
<evidence type="ECO:0000256" key="1">
    <source>
        <dbReference type="ARBA" id="ARBA00022741"/>
    </source>
</evidence>
<dbReference type="PROSITE" id="PS50125">
    <property type="entry name" value="GUANYLATE_CYCLASE_2"/>
    <property type="match status" value="1"/>
</dbReference>
<accession>A0A2T5MI26</accession>
<dbReference type="Proteomes" id="UP000244248">
    <property type="component" value="Unassembled WGS sequence"/>
</dbReference>
<dbReference type="SMART" id="SM00044">
    <property type="entry name" value="CYCc"/>
    <property type="match status" value="1"/>
</dbReference>
<dbReference type="CDD" id="cd07302">
    <property type="entry name" value="CHD"/>
    <property type="match status" value="1"/>
</dbReference>
<dbReference type="InterPro" id="IPR011990">
    <property type="entry name" value="TPR-like_helical_dom_sf"/>
</dbReference>
<dbReference type="EMBL" id="QANS01000002">
    <property type="protein sequence ID" value="PTU32226.1"/>
    <property type="molecule type" value="Genomic_DNA"/>
</dbReference>
<dbReference type="InterPro" id="IPR027417">
    <property type="entry name" value="P-loop_NTPase"/>
</dbReference>
<dbReference type="GO" id="GO:0005524">
    <property type="term" value="F:ATP binding"/>
    <property type="evidence" value="ECO:0007669"/>
    <property type="project" value="UniProtKB-KW"/>
</dbReference>
<keyword evidence="1" id="KW-0547">Nucleotide-binding</keyword>
<dbReference type="GO" id="GO:0005737">
    <property type="term" value="C:cytoplasm"/>
    <property type="evidence" value="ECO:0007669"/>
    <property type="project" value="TreeGrafter"/>
</dbReference>
<dbReference type="InterPro" id="IPR001054">
    <property type="entry name" value="A/G_cyclase"/>
</dbReference>
<dbReference type="Gene3D" id="3.30.70.1230">
    <property type="entry name" value="Nucleotide cyclase"/>
    <property type="match status" value="1"/>
</dbReference>
<dbReference type="SUPFAM" id="SSF55073">
    <property type="entry name" value="Nucleotide cyclase"/>
    <property type="match status" value="1"/>
</dbReference>
<dbReference type="SUPFAM" id="SSF52540">
    <property type="entry name" value="P-loop containing nucleoside triphosphate hydrolases"/>
    <property type="match status" value="1"/>
</dbReference>
<dbReference type="Pfam" id="PF13191">
    <property type="entry name" value="AAA_16"/>
    <property type="match status" value="1"/>
</dbReference>
<dbReference type="InterPro" id="IPR029787">
    <property type="entry name" value="Nucleotide_cyclase"/>
</dbReference>
<dbReference type="PANTHER" id="PTHR16305:SF28">
    <property type="entry name" value="GUANYLATE CYCLASE DOMAIN-CONTAINING PROTEIN"/>
    <property type="match status" value="1"/>
</dbReference>
<dbReference type="PANTHER" id="PTHR16305">
    <property type="entry name" value="TESTICULAR SOLUBLE ADENYLYL CYCLASE"/>
    <property type="match status" value="1"/>
</dbReference>
<gene>
    <name evidence="4" type="ORF">CJD38_06090</name>
</gene>
<evidence type="ECO:0000259" key="3">
    <source>
        <dbReference type="PROSITE" id="PS50125"/>
    </source>
</evidence>
<dbReference type="InterPro" id="IPR041664">
    <property type="entry name" value="AAA_16"/>
</dbReference>
<sequence length="1069" mass="117952">MQTCSSCQAANPVNARFCNQCGGKLSAETSAPQPNIASYTPKHLADRIFKSRSAMQGERKRVTVLFADIKGSTKLAQEAGAEAWHGLLDRFFSILSGAVHRYEGTVNQYTGDGIMALFGAPIAHEDHAQRACFAALEMQAEVRRFADDLRLKKGLNLSMRVGLNTGEVIVGSIGDDLRMDYTAQGLTVNLAARMEHICEPGRVYLSRYTARGVEGYFQLRDLGRMNVAGLDEPVEVYELEGKGNLRTRLDRSLARGGSQFVGRDTELAGLLAALERVRAGEGQVVAVVGNAGIGKSRLCHEFTRACEESGVVVHRSTGVPYANALPLFPVQTLVRSRLGLPERASSSDVRRLVAGTFLLHDPTHVAILPRVFEFLGAVDSNERVAEPPANATEKMFELFAQYLPCSDEVQVLLIEDLHFLDAASEEFIANLCSYIRKNRCLLLLNYRPDYISEYLIPHLDEQIAVSALSAQQLERLAIGLLGKDESLNGVAAMIRQRASGNPFFVEEAVQALADSGHLQGAMGNYELIQPIVEWPIPDTVHALLAARIDRLPTEHKSLLQTAAVIGQEFCQKTLAELVETQDEEFGHHLSALEDSGFVQQRSNDNEYVFCHPLMQEVAYQAQLEAQRALTHARLAATLEAQNPPTAPTTEVALRIAHHWKCAGELPKAGSWNLRSAIWASSRDSRVTVEQFRLAAKHLLQGPQTPEIIKQRIAARAGLIRMAQFTEISVEEVDGAYAEARQLADECGDIAGAAELMISYGNELVHYGDAEAAAKLGAEAVQLCLQHGHENLVKRFRLALLLTHNSAGRPRDGIALVDSAGGSQWRTEPIGEDNFMSRGFYGLMLTWMGQLQEAETNLLEAAAFAAKEDRSASWMHANLVDFAWFTGRHELALLEARKSYERSQSFGSKFFHAIALRALGLAHNLRGEYDKAIEFMEPGRPIYARGGLAHQFEANYLSVLCESYRGAGRLEDALRTGEEAVTSAQRSQSRVWEMRAWISLLDMPVTDALRPRAEQGLERMDCLIKQSGALGFEPWLIRAQAHWAADERLAAELRARAVESFKKIGMRTTV</sequence>
<protein>
    <recommendedName>
        <fullName evidence="3">Guanylate cyclase domain-containing protein</fullName>
    </recommendedName>
</protein>
<evidence type="ECO:0000313" key="4">
    <source>
        <dbReference type="EMBL" id="PTU32226.1"/>
    </source>
</evidence>
<keyword evidence="5" id="KW-1185">Reference proteome</keyword>
<dbReference type="GO" id="GO:0004016">
    <property type="term" value="F:adenylate cyclase activity"/>
    <property type="evidence" value="ECO:0007669"/>
    <property type="project" value="TreeGrafter"/>
</dbReference>
<keyword evidence="2" id="KW-0067">ATP-binding</keyword>
<dbReference type="Gene3D" id="1.25.40.10">
    <property type="entry name" value="Tetratricopeptide repeat domain"/>
    <property type="match status" value="1"/>
</dbReference>
<name>A0A2T5MI26_9GAMM</name>
<dbReference type="AlphaFoldDB" id="A0A2T5MI26"/>
<dbReference type="Gene3D" id="3.40.50.300">
    <property type="entry name" value="P-loop containing nucleotide triphosphate hydrolases"/>
    <property type="match status" value="1"/>
</dbReference>
<dbReference type="Pfam" id="PF00211">
    <property type="entry name" value="Guanylate_cyc"/>
    <property type="match status" value="1"/>
</dbReference>
<proteinExistence type="predicted"/>